<evidence type="ECO:0000256" key="1">
    <source>
        <dbReference type="ARBA" id="ARBA00008645"/>
    </source>
</evidence>
<dbReference type="GO" id="GO:0008239">
    <property type="term" value="F:dipeptidyl-peptidase activity"/>
    <property type="evidence" value="ECO:0007669"/>
    <property type="project" value="InterPro"/>
</dbReference>
<organism evidence="4 5">
    <name type="scientific">Wenjunlia tyrosinilytica</name>
    <dbReference type="NCBI Taxonomy" id="1544741"/>
    <lineage>
        <taxon>Bacteria</taxon>
        <taxon>Bacillati</taxon>
        <taxon>Actinomycetota</taxon>
        <taxon>Actinomycetes</taxon>
        <taxon>Kitasatosporales</taxon>
        <taxon>Streptomycetaceae</taxon>
        <taxon>Wenjunlia</taxon>
    </lineage>
</organism>
<keyword evidence="2" id="KW-0378">Hydrolase</keyword>
<dbReference type="Gene3D" id="2.60.120.260">
    <property type="entry name" value="Galactose-binding domain-like"/>
    <property type="match status" value="1"/>
</dbReference>
<dbReference type="SMART" id="SM00939">
    <property type="entry name" value="PepX_C"/>
    <property type="match status" value="1"/>
</dbReference>
<gene>
    <name evidence="4" type="ORF">GCM10012280_43210</name>
</gene>
<evidence type="ECO:0000313" key="4">
    <source>
        <dbReference type="EMBL" id="GGO92612.1"/>
    </source>
</evidence>
<dbReference type="SUPFAM" id="SSF53474">
    <property type="entry name" value="alpha/beta-Hydrolases"/>
    <property type="match status" value="1"/>
</dbReference>
<reference evidence="4" key="1">
    <citation type="journal article" date="2014" name="Int. J. Syst. Evol. Microbiol.">
        <title>Complete genome sequence of Corynebacterium casei LMG S-19264T (=DSM 44701T), isolated from a smear-ripened cheese.</title>
        <authorList>
            <consortium name="US DOE Joint Genome Institute (JGI-PGF)"/>
            <person name="Walter F."/>
            <person name="Albersmeier A."/>
            <person name="Kalinowski J."/>
            <person name="Ruckert C."/>
        </authorList>
    </citation>
    <scope>NUCLEOTIDE SEQUENCE</scope>
    <source>
        <strain evidence="4">CGMCC 4.7201</strain>
    </source>
</reference>
<dbReference type="InterPro" id="IPR008979">
    <property type="entry name" value="Galactose-bd-like_sf"/>
</dbReference>
<dbReference type="AlphaFoldDB" id="A0A918E0A4"/>
<dbReference type="GO" id="GO:0052689">
    <property type="term" value="F:carboxylic ester hydrolase activity"/>
    <property type="evidence" value="ECO:0007669"/>
    <property type="project" value="UniProtKB-ARBA"/>
</dbReference>
<dbReference type="PANTHER" id="PTHR22946:SF9">
    <property type="entry name" value="POLYKETIDE TRANSFERASE AF380"/>
    <property type="match status" value="1"/>
</dbReference>
<evidence type="ECO:0000256" key="2">
    <source>
        <dbReference type="ARBA" id="ARBA00022801"/>
    </source>
</evidence>
<comment type="similarity">
    <text evidence="1">Belongs to the AB hydrolase superfamily.</text>
</comment>
<dbReference type="PANTHER" id="PTHR22946">
    <property type="entry name" value="DIENELACTONE HYDROLASE DOMAIN-CONTAINING PROTEIN-RELATED"/>
    <property type="match status" value="1"/>
</dbReference>
<dbReference type="InterPro" id="IPR029058">
    <property type="entry name" value="AB_hydrolase_fold"/>
</dbReference>
<dbReference type="InterPro" id="IPR013736">
    <property type="entry name" value="Xaa-Pro_dipept_C"/>
</dbReference>
<reference evidence="4" key="2">
    <citation type="submission" date="2020-09" db="EMBL/GenBank/DDBJ databases">
        <authorList>
            <person name="Sun Q."/>
            <person name="Zhou Y."/>
        </authorList>
    </citation>
    <scope>NUCLEOTIDE SEQUENCE</scope>
    <source>
        <strain evidence="4">CGMCC 4.7201</strain>
    </source>
</reference>
<proteinExistence type="inferred from homology"/>
<keyword evidence="5" id="KW-1185">Reference proteome</keyword>
<dbReference type="Pfam" id="PF02129">
    <property type="entry name" value="Peptidase_S15"/>
    <property type="match status" value="1"/>
</dbReference>
<dbReference type="EMBL" id="BMMS01000018">
    <property type="protein sequence ID" value="GGO92612.1"/>
    <property type="molecule type" value="Genomic_DNA"/>
</dbReference>
<dbReference type="Proteomes" id="UP000641932">
    <property type="component" value="Unassembled WGS sequence"/>
</dbReference>
<dbReference type="InterPro" id="IPR050261">
    <property type="entry name" value="FrsA_esterase"/>
</dbReference>
<sequence length="491" mass="53254">MKGNVFTPGDAGGGKRYPVVVLPASWALNDIEYVAQAKKLAADGYVVVSYTPRGFWFSEGRIDVAGPKDMADISKVIDWALAETPADRDRIGMVGVSYGAGLCVMGAAFDKRVKAVAAMSGWADLSGSIFSGRTPHLQASLLLGGTAYLTGRPSEEFQQVLGDFLSSRYDKEAELVAWGDKRSPATYLDRINDNGAAIMLANSWGDSLFPPNQLADFYDRLHGPKRLEFRPGDHVTPELTGLLGLPNDTWSNARRWVDHYLKGENNGIDREQPVQLKNRTGSDSGGYEGYSRWSAVTSQHRRLPLGDKDFFGTGDLGGSPDTGWRTRIGTNLDSGADGGLIFLSQIGDQVAKLPPIVSVPLLPRQVASVWQSATYDSVQRIRGTAKMHVTLTPSNAMGTVMAYLYDVNGLGVGKLVSHAPFTFTDKEPGQPFPLDLDLFSTAYDVPAGHRLALVVDTVDPLYIEHNPLLSSITFSSPADDPSWLSVPLRDD</sequence>
<feature type="domain" description="Xaa-Pro dipeptidyl-peptidase C-terminal" evidence="3">
    <location>
        <begin position="254"/>
        <end position="484"/>
    </location>
</feature>
<dbReference type="SUPFAM" id="SSF49785">
    <property type="entry name" value="Galactose-binding domain-like"/>
    <property type="match status" value="1"/>
</dbReference>
<accession>A0A918E0A4</accession>
<dbReference type="InterPro" id="IPR000383">
    <property type="entry name" value="Xaa-Pro-like_dom"/>
</dbReference>
<evidence type="ECO:0000259" key="3">
    <source>
        <dbReference type="SMART" id="SM00939"/>
    </source>
</evidence>
<name>A0A918E0A4_9ACTN</name>
<dbReference type="Gene3D" id="3.40.50.1820">
    <property type="entry name" value="alpha/beta hydrolase"/>
    <property type="match status" value="2"/>
</dbReference>
<dbReference type="Pfam" id="PF08530">
    <property type="entry name" value="PepX_C"/>
    <property type="match status" value="1"/>
</dbReference>
<comment type="caution">
    <text evidence="4">The sequence shown here is derived from an EMBL/GenBank/DDBJ whole genome shotgun (WGS) entry which is preliminary data.</text>
</comment>
<protein>
    <recommendedName>
        <fullName evidence="3">Xaa-Pro dipeptidyl-peptidase C-terminal domain-containing protein</fullName>
    </recommendedName>
</protein>
<evidence type="ECO:0000313" key="5">
    <source>
        <dbReference type="Proteomes" id="UP000641932"/>
    </source>
</evidence>